<evidence type="ECO:0000313" key="3">
    <source>
        <dbReference type="Proteomes" id="UP001597119"/>
    </source>
</evidence>
<feature type="transmembrane region" description="Helical" evidence="1">
    <location>
        <begin position="107"/>
        <end position="133"/>
    </location>
</feature>
<dbReference type="Proteomes" id="UP001597119">
    <property type="component" value="Unassembled WGS sequence"/>
</dbReference>
<organism evidence="2 3">
    <name type="scientific">Halorientalis brevis</name>
    <dbReference type="NCBI Taxonomy" id="1126241"/>
    <lineage>
        <taxon>Archaea</taxon>
        <taxon>Methanobacteriati</taxon>
        <taxon>Methanobacteriota</taxon>
        <taxon>Stenosarchaea group</taxon>
        <taxon>Halobacteria</taxon>
        <taxon>Halobacteriales</taxon>
        <taxon>Haloarculaceae</taxon>
        <taxon>Halorientalis</taxon>
    </lineage>
</organism>
<dbReference type="AlphaFoldDB" id="A0ABD6C972"/>
<dbReference type="EMBL" id="JBHUDJ010000002">
    <property type="protein sequence ID" value="MFD1586731.1"/>
    <property type="molecule type" value="Genomic_DNA"/>
</dbReference>
<keyword evidence="1" id="KW-0472">Membrane</keyword>
<comment type="caution">
    <text evidence="2">The sequence shown here is derived from an EMBL/GenBank/DDBJ whole genome shotgun (WGS) entry which is preliminary data.</text>
</comment>
<sequence length="155" mass="16114">MPSPLDARRLVEESVPAAVVLLFWSVLAAIAQSGVALGLRIAGVVMALLYVVVRALTLADSLADDGQPIESEPILRENATVAVASGVWFLAALLFSAPLPIPRSIDYLFGLFSAISFALAATGVLTVVLYAVAVGIVRMRARSDAANPTGQPAAE</sequence>
<keyword evidence="1" id="KW-1133">Transmembrane helix</keyword>
<accession>A0ABD6C972</accession>
<feature type="transmembrane region" description="Helical" evidence="1">
    <location>
        <begin position="79"/>
        <end position="101"/>
    </location>
</feature>
<feature type="transmembrane region" description="Helical" evidence="1">
    <location>
        <begin position="15"/>
        <end position="35"/>
    </location>
</feature>
<name>A0ABD6C972_9EURY</name>
<evidence type="ECO:0000256" key="1">
    <source>
        <dbReference type="SAM" id="Phobius"/>
    </source>
</evidence>
<proteinExistence type="predicted"/>
<feature type="transmembrane region" description="Helical" evidence="1">
    <location>
        <begin position="41"/>
        <end position="59"/>
    </location>
</feature>
<dbReference type="RefSeq" id="WP_247379101.1">
    <property type="nucleotide sequence ID" value="NZ_JALLGV010000007.1"/>
</dbReference>
<evidence type="ECO:0000313" key="2">
    <source>
        <dbReference type="EMBL" id="MFD1586731.1"/>
    </source>
</evidence>
<reference evidence="2 3" key="1">
    <citation type="journal article" date="2019" name="Int. J. Syst. Evol. Microbiol.">
        <title>The Global Catalogue of Microorganisms (GCM) 10K type strain sequencing project: providing services to taxonomists for standard genome sequencing and annotation.</title>
        <authorList>
            <consortium name="The Broad Institute Genomics Platform"/>
            <consortium name="The Broad Institute Genome Sequencing Center for Infectious Disease"/>
            <person name="Wu L."/>
            <person name="Ma J."/>
        </authorList>
    </citation>
    <scope>NUCLEOTIDE SEQUENCE [LARGE SCALE GENOMIC DNA]</scope>
    <source>
        <strain evidence="2 3">CGMCC 1.12125</strain>
    </source>
</reference>
<keyword evidence="1" id="KW-0812">Transmembrane</keyword>
<keyword evidence="3" id="KW-1185">Reference proteome</keyword>
<gene>
    <name evidence="2" type="ORF">ACFR9U_07025</name>
</gene>
<protein>
    <recommendedName>
        <fullName evidence="4">DUF2975 domain-containing protein</fullName>
    </recommendedName>
</protein>
<evidence type="ECO:0008006" key="4">
    <source>
        <dbReference type="Google" id="ProtNLM"/>
    </source>
</evidence>